<proteinExistence type="predicted"/>
<reference evidence="3" key="1">
    <citation type="submission" date="2022-11" db="UniProtKB">
        <authorList>
            <consortium name="WormBaseParasite"/>
        </authorList>
    </citation>
    <scope>IDENTIFICATION</scope>
</reference>
<dbReference type="AlphaFoldDB" id="A0A915CDR2"/>
<evidence type="ECO:0000313" key="3">
    <source>
        <dbReference type="WBParaSite" id="PgR128_g002_t04"/>
    </source>
</evidence>
<dbReference type="Proteomes" id="UP000887569">
    <property type="component" value="Unplaced"/>
</dbReference>
<keyword evidence="1" id="KW-0732">Signal</keyword>
<protein>
    <submittedName>
        <fullName evidence="3">Glucuronosyltransferase</fullName>
    </submittedName>
</protein>
<feature type="chain" id="PRO_5036770934" evidence="1">
    <location>
        <begin position="20"/>
        <end position="96"/>
    </location>
</feature>
<feature type="signal peptide" evidence="1">
    <location>
        <begin position="1"/>
        <end position="19"/>
    </location>
</feature>
<dbReference type="WBParaSite" id="PgR128_g002_t04">
    <property type="protein sequence ID" value="PgR128_g002_t04"/>
    <property type="gene ID" value="PgR128_g002"/>
</dbReference>
<keyword evidence="2" id="KW-1185">Reference proteome</keyword>
<accession>A0A915CDR2</accession>
<evidence type="ECO:0000313" key="2">
    <source>
        <dbReference type="Proteomes" id="UP000887569"/>
    </source>
</evidence>
<name>A0A915CDR2_PARUN</name>
<evidence type="ECO:0000256" key="1">
    <source>
        <dbReference type="SAM" id="SignalP"/>
    </source>
</evidence>
<sequence length="96" mass="10596">QMGVLLLCAFSLFIVSVDTSEILVGVMTQGKSHTGSFMPLLEELKGQGHNVTLFMDSYVNISFGNKVNEWFIKITGGATEAFIHCWIIRKNSGTHC</sequence>
<organism evidence="2 3">
    <name type="scientific">Parascaris univalens</name>
    <name type="common">Nematode worm</name>
    <dbReference type="NCBI Taxonomy" id="6257"/>
    <lineage>
        <taxon>Eukaryota</taxon>
        <taxon>Metazoa</taxon>
        <taxon>Ecdysozoa</taxon>
        <taxon>Nematoda</taxon>
        <taxon>Chromadorea</taxon>
        <taxon>Rhabditida</taxon>
        <taxon>Spirurina</taxon>
        <taxon>Ascaridomorpha</taxon>
        <taxon>Ascaridoidea</taxon>
        <taxon>Ascarididae</taxon>
        <taxon>Parascaris</taxon>
    </lineage>
</organism>